<evidence type="ECO:0000256" key="2">
    <source>
        <dbReference type="SAM" id="MobiDB-lite"/>
    </source>
</evidence>
<dbReference type="EMBL" id="MLAK01000665">
    <property type="protein sequence ID" value="OHT08521.1"/>
    <property type="molecule type" value="Genomic_DNA"/>
</dbReference>
<evidence type="ECO:0000313" key="3">
    <source>
        <dbReference type="EMBL" id="OHT08521.1"/>
    </source>
</evidence>
<gene>
    <name evidence="3" type="ORF">TRFO_22946</name>
</gene>
<feature type="coiled-coil region" evidence="1">
    <location>
        <begin position="556"/>
        <end position="659"/>
    </location>
</feature>
<name>A0A1J4KAT1_9EUKA</name>
<proteinExistence type="predicted"/>
<dbReference type="VEuPathDB" id="TrichDB:TRFO_22946"/>
<keyword evidence="1" id="KW-0175">Coiled coil</keyword>
<dbReference type="AlphaFoldDB" id="A0A1J4KAT1"/>
<feature type="coiled-coil region" evidence="1">
    <location>
        <begin position="45"/>
        <end position="163"/>
    </location>
</feature>
<organism evidence="3 4">
    <name type="scientific">Tritrichomonas foetus</name>
    <dbReference type="NCBI Taxonomy" id="1144522"/>
    <lineage>
        <taxon>Eukaryota</taxon>
        <taxon>Metamonada</taxon>
        <taxon>Parabasalia</taxon>
        <taxon>Tritrichomonadida</taxon>
        <taxon>Tritrichomonadidae</taxon>
        <taxon>Tritrichomonas</taxon>
    </lineage>
</organism>
<sequence>MHKNLDEITQKVVNVQSALSAEFEKAEMNKYSAIDQKRRNFHITFQEQQKQNEEALKDYEAKIEDFINTKEERTKKEEERVKGHYDKQLMAKMESLVMTEAAAEKAQVEIEHLNKENEVFVNELKAKNDKDLNERLSKMKENVEQAENEANSLENQVHEVLKKQNELAPEMNKIFKERSDTLNDRFRKEDEEFELLKKNHQFTIDSLTQEHSKLTELYESLLKNKDKTFVDKNKEFDNKIRQIQYDRNEEIKAHEKEQKEKHKAKIKKLKENLINLKQTAEKDFQLILEKQNEKKATQKDRINRINEDHKAIIDQIQGETNNLKAQLISEKEDWQKQKEKVKVDYNKEKAVIEKKTETENRYYQFKSEALHTELQRVLRENAKIEEEIHEGHEELINGYKSAENIFLNELEKKKQIEINERVKKKMDEIREIHSMETQKLLEEIQKAKLGENNLLSELEKEKKARETAETLKELGIKSNSNNDSTLSLFTSSRFMAAAADKWKEETFVESKKLKIEESNALKQLDQSKLEFFQAVNRTNELKEKIISTAQYYQSAISKAQECNEEELQKLQEEIKEKEKEIMKLELQFDENESELRQKNRQLNQAEDRVSHLRAKMAAEKMRIKEIIKKEYTAQINETLKNNEQMMNILERFRNELEMQIEFVQHDIYLVENSNQAMAEGIAKETQEMVNFLKDELLEKLISQEDLEREQSEKIIHEIDENFKKEVQKFKVEEKELLKKYELEKEQAEKSHKARISVVNDICIELISQNNDKKEIVAALLARKCDNCHKFDESIKKIKTVLIKMQEDERKLELERENKEDTMRKFKPNMLKPLPPLAETL</sequence>
<dbReference type="GeneID" id="94837574"/>
<evidence type="ECO:0000313" key="4">
    <source>
        <dbReference type="Proteomes" id="UP000179807"/>
    </source>
</evidence>
<feature type="coiled-coil region" evidence="1">
    <location>
        <begin position="252"/>
        <end position="394"/>
    </location>
</feature>
<accession>A0A1J4KAT1</accession>
<dbReference type="RefSeq" id="XP_068361657.1">
    <property type="nucleotide sequence ID" value="XM_068502870.1"/>
</dbReference>
<protein>
    <submittedName>
        <fullName evidence="3">Uncharacterized protein</fullName>
    </submittedName>
</protein>
<keyword evidence="4" id="KW-1185">Reference proteome</keyword>
<reference evidence="3" key="1">
    <citation type="submission" date="2016-10" db="EMBL/GenBank/DDBJ databases">
        <authorList>
            <person name="Benchimol M."/>
            <person name="Almeida L.G."/>
            <person name="Vasconcelos A.T."/>
            <person name="Perreira-Neves A."/>
            <person name="Rosa I.A."/>
            <person name="Tasca T."/>
            <person name="Bogo M.R."/>
            <person name="de Souza W."/>
        </authorList>
    </citation>
    <scope>NUCLEOTIDE SEQUENCE [LARGE SCALE GENOMIC DNA]</scope>
    <source>
        <strain evidence="3">K</strain>
    </source>
</reference>
<comment type="caution">
    <text evidence="3">The sequence shown here is derived from an EMBL/GenBank/DDBJ whole genome shotgun (WGS) entry which is preliminary data.</text>
</comment>
<dbReference type="OrthoDB" id="10639018at2759"/>
<dbReference type="Proteomes" id="UP000179807">
    <property type="component" value="Unassembled WGS sequence"/>
</dbReference>
<evidence type="ECO:0000256" key="1">
    <source>
        <dbReference type="SAM" id="Coils"/>
    </source>
</evidence>
<feature type="region of interest" description="Disordered" evidence="2">
    <location>
        <begin position="817"/>
        <end position="840"/>
    </location>
</feature>